<comment type="caution">
    <text evidence="2">The sequence shown here is derived from an EMBL/GenBank/DDBJ whole genome shotgun (WGS) entry which is preliminary data.</text>
</comment>
<feature type="region of interest" description="Disordered" evidence="1">
    <location>
        <begin position="102"/>
        <end position="124"/>
    </location>
</feature>
<dbReference type="AlphaFoldDB" id="A0A066VHZ0"/>
<dbReference type="HOGENOM" id="CLU_906685_0_0_1"/>
<feature type="compositionally biased region" description="Low complexity" evidence="1">
    <location>
        <begin position="250"/>
        <end position="268"/>
    </location>
</feature>
<evidence type="ECO:0000313" key="2">
    <source>
        <dbReference type="EMBL" id="KDN38210.1"/>
    </source>
</evidence>
<protein>
    <submittedName>
        <fullName evidence="2">Uncharacterized protein</fullName>
    </submittedName>
</protein>
<name>A0A066VHZ0_TILAU</name>
<sequence length="307" mass="33543">MQSPTVEGTKFKAVRVQGFRAVSALRHSEEVVKKRWKALSRQALRQAFSRARGFFFITPLQGYSSAASSRSTAVVFSKLDYGTPFSPLFMRIQFLDDGFSRQSSSTSTLDGRSSSRSRANRSDQTAACVTSDNALATLVLTHTFDMSIGKAFTGDFDGRGLLFSQTPAFNEQYYRSPVQGSLRPSNVLDAHYAQSTVHLRGDVSSVDVAGRSRFILPYALPTLSLDDGRFLGTARWDLYSLMIGGSSPLCPSLSSSSNRIRSSTTSSSADAPDIKKDFEQLTMAAAPRPANDLQCLSLQTATDYLTE</sequence>
<feature type="compositionally biased region" description="Low complexity" evidence="1">
    <location>
        <begin position="103"/>
        <end position="117"/>
    </location>
</feature>
<reference evidence="2 3" key="1">
    <citation type="submission" date="2014-05" db="EMBL/GenBank/DDBJ databases">
        <title>Draft genome sequence of a rare smut relative, Tilletiaria anomala UBC 951.</title>
        <authorList>
            <consortium name="DOE Joint Genome Institute"/>
            <person name="Toome M."/>
            <person name="Kuo A."/>
            <person name="Henrissat B."/>
            <person name="Lipzen A."/>
            <person name="Tritt A."/>
            <person name="Yoshinaga Y."/>
            <person name="Zane M."/>
            <person name="Barry K."/>
            <person name="Grigoriev I.V."/>
            <person name="Spatafora J.W."/>
            <person name="Aimea M.C."/>
        </authorList>
    </citation>
    <scope>NUCLEOTIDE SEQUENCE [LARGE SCALE GENOMIC DNA]</scope>
    <source>
        <strain evidence="2 3">UBC 951</strain>
    </source>
</reference>
<proteinExistence type="predicted"/>
<keyword evidence="3" id="KW-1185">Reference proteome</keyword>
<organism evidence="2 3">
    <name type="scientific">Tilletiaria anomala (strain ATCC 24038 / CBS 436.72 / UBC 951)</name>
    <dbReference type="NCBI Taxonomy" id="1037660"/>
    <lineage>
        <taxon>Eukaryota</taxon>
        <taxon>Fungi</taxon>
        <taxon>Dikarya</taxon>
        <taxon>Basidiomycota</taxon>
        <taxon>Ustilaginomycotina</taxon>
        <taxon>Exobasidiomycetes</taxon>
        <taxon>Georgefischeriales</taxon>
        <taxon>Tilletiariaceae</taxon>
        <taxon>Tilletiaria</taxon>
    </lineage>
</organism>
<dbReference type="Proteomes" id="UP000027361">
    <property type="component" value="Unassembled WGS sequence"/>
</dbReference>
<accession>A0A066VHZ0</accession>
<gene>
    <name evidence="2" type="ORF">K437DRAFT_270641</name>
</gene>
<feature type="region of interest" description="Disordered" evidence="1">
    <location>
        <begin position="250"/>
        <end position="274"/>
    </location>
</feature>
<dbReference type="EMBL" id="JMSN01000122">
    <property type="protein sequence ID" value="KDN38210.1"/>
    <property type="molecule type" value="Genomic_DNA"/>
</dbReference>
<evidence type="ECO:0000256" key="1">
    <source>
        <dbReference type="SAM" id="MobiDB-lite"/>
    </source>
</evidence>
<dbReference type="InParanoid" id="A0A066VHZ0"/>
<dbReference type="GeneID" id="25266187"/>
<evidence type="ECO:0000313" key="3">
    <source>
        <dbReference type="Proteomes" id="UP000027361"/>
    </source>
</evidence>
<dbReference type="RefSeq" id="XP_013240645.1">
    <property type="nucleotide sequence ID" value="XM_013385191.1"/>
</dbReference>